<dbReference type="InterPro" id="IPR011042">
    <property type="entry name" value="6-blade_b-propeller_TolB-like"/>
</dbReference>
<evidence type="ECO:0000256" key="1">
    <source>
        <dbReference type="ARBA" id="ARBA00022729"/>
    </source>
</evidence>
<dbReference type="SUPFAM" id="SSF82171">
    <property type="entry name" value="DPP6 N-terminal domain-like"/>
    <property type="match status" value="1"/>
</dbReference>
<feature type="region of interest" description="Disordered" evidence="3">
    <location>
        <begin position="1"/>
        <end position="25"/>
    </location>
</feature>
<feature type="compositionally biased region" description="Basic and acidic residues" evidence="3">
    <location>
        <begin position="9"/>
        <end position="18"/>
    </location>
</feature>
<evidence type="ECO:0000256" key="2">
    <source>
        <dbReference type="ARBA" id="ARBA00022801"/>
    </source>
</evidence>
<dbReference type="Gene3D" id="2.120.10.30">
    <property type="entry name" value="TolB, C-terminal domain"/>
    <property type="match status" value="2"/>
</dbReference>
<dbReference type="InterPro" id="IPR029058">
    <property type="entry name" value="AB_hydrolase_fold"/>
</dbReference>
<comment type="caution">
    <text evidence="5">The sequence shown here is derived from an EMBL/GenBank/DDBJ whole genome shotgun (WGS) entry which is preliminary data.</text>
</comment>
<proteinExistence type="predicted"/>
<evidence type="ECO:0000313" key="5">
    <source>
        <dbReference type="EMBL" id="RAG85661.1"/>
    </source>
</evidence>
<dbReference type="Pfam" id="PF00326">
    <property type="entry name" value="Peptidase_S9"/>
    <property type="match status" value="1"/>
</dbReference>
<protein>
    <submittedName>
        <fullName evidence="5">S9 family peptidase</fullName>
    </submittedName>
</protein>
<dbReference type="AlphaFoldDB" id="A0A2X0IR42"/>
<evidence type="ECO:0000313" key="6">
    <source>
        <dbReference type="Proteomes" id="UP000248889"/>
    </source>
</evidence>
<dbReference type="GO" id="GO:0006508">
    <property type="term" value="P:proteolysis"/>
    <property type="evidence" value="ECO:0007669"/>
    <property type="project" value="InterPro"/>
</dbReference>
<keyword evidence="2" id="KW-0378">Hydrolase</keyword>
<feature type="domain" description="Peptidase S9 prolyl oligopeptidase catalytic" evidence="4">
    <location>
        <begin position="483"/>
        <end position="688"/>
    </location>
</feature>
<dbReference type="OrthoDB" id="262125at2"/>
<name>A0A2X0IR42_9ACTN</name>
<dbReference type="Gene3D" id="3.40.50.1820">
    <property type="entry name" value="alpha/beta hydrolase"/>
    <property type="match status" value="1"/>
</dbReference>
<dbReference type="GO" id="GO:0004252">
    <property type="term" value="F:serine-type endopeptidase activity"/>
    <property type="evidence" value="ECO:0007669"/>
    <property type="project" value="TreeGrafter"/>
</dbReference>
<reference evidence="5 6" key="1">
    <citation type="submission" date="2018-06" db="EMBL/GenBank/DDBJ databases">
        <title>Streptacidiphilus pinicola sp. nov., isolated from pine grove soil.</title>
        <authorList>
            <person name="Roh S.G."/>
            <person name="Park S."/>
            <person name="Kim M.-K."/>
            <person name="Yun B.-R."/>
            <person name="Park J."/>
            <person name="Kim M.J."/>
            <person name="Kim Y.S."/>
            <person name="Kim S.B."/>
        </authorList>
    </citation>
    <scope>NUCLEOTIDE SEQUENCE [LARGE SCALE GENOMIC DNA]</scope>
    <source>
        <strain evidence="5 6">MMS16-CNU450</strain>
    </source>
</reference>
<dbReference type="Proteomes" id="UP000248889">
    <property type="component" value="Unassembled WGS sequence"/>
</dbReference>
<dbReference type="InterPro" id="IPR001375">
    <property type="entry name" value="Peptidase_S9_cat"/>
</dbReference>
<organism evidence="5 6">
    <name type="scientific">Streptacidiphilus pinicola</name>
    <dbReference type="NCBI Taxonomy" id="2219663"/>
    <lineage>
        <taxon>Bacteria</taxon>
        <taxon>Bacillati</taxon>
        <taxon>Actinomycetota</taxon>
        <taxon>Actinomycetes</taxon>
        <taxon>Kitasatosporales</taxon>
        <taxon>Streptomycetaceae</taxon>
        <taxon>Streptacidiphilus</taxon>
    </lineage>
</organism>
<evidence type="ECO:0000259" key="4">
    <source>
        <dbReference type="Pfam" id="PF00326"/>
    </source>
</evidence>
<dbReference type="PANTHER" id="PTHR42776:SF13">
    <property type="entry name" value="DIPEPTIDYL-PEPTIDASE 5"/>
    <property type="match status" value="1"/>
</dbReference>
<dbReference type="EMBL" id="QKYN01000038">
    <property type="protein sequence ID" value="RAG85661.1"/>
    <property type="molecule type" value="Genomic_DNA"/>
</dbReference>
<sequence length="699" mass="75410">MSTTNSSPRPDERPDGRPEPQTPFHSLDAFLAVPRVSGLALSPDGSRLVTAVAELSADRTRYISALWELDPQGERPARRLTRSTKGESAPRFGADGTLLFLSARPVADPGKDDKEEETALWTLPTDGGEARRLLARPGGIGAFTAARAGDRLAVTSGLLPGASHAEDDAKLRKARKEAKVSAVLHESSLVRYWDHDLGPDTPHAFALAAADLDRVLGTDDAPVPVVDCGAISALDASVVLSPDGRLIAFTLLTPGKGGESGDVIVVADAVTGEELRRIADEEGEFSHPVFSADSRSLFCLRSGLGDWDNSGDTTLWLVEDVTDPQDRGREATPGFDNWPNTIAASPVAGDGVVFFVADELGHAPVFRLDTTDGALTRLTAAGAYTNVQVSPDGSTLYALRSAVDSPPTPVRLDAVTADQTPTPLPAPGGVDALPGRVVEVETTAEDGQPLRAWLVLPEGATAEEPAPFLLWVHGGPQMSWNAWTWRWNPWVAAAAGYAVLLPDPALSSGYGQHMHARGWGDWGGAPYRDVIALTDAALTRADVDATRTAMMGGSFGGYMANWIATQTDRFKAIVTHASLWNLDSFSGTTDAPFYWRRHFGDPLTRRERYQSSSPHLQVAKIRTPMLVVHGDKDYRVPIGEALALWTDLNRFEVPAKFLYYPDEGHWVLAPNNAKIWYGTVLAFLAHHVLGEEWQRPELL</sequence>
<keyword evidence="6" id="KW-1185">Reference proteome</keyword>
<keyword evidence="1" id="KW-0732">Signal</keyword>
<dbReference type="PANTHER" id="PTHR42776">
    <property type="entry name" value="SERINE PEPTIDASE S9 FAMILY MEMBER"/>
    <property type="match status" value="1"/>
</dbReference>
<evidence type="ECO:0000256" key="3">
    <source>
        <dbReference type="SAM" id="MobiDB-lite"/>
    </source>
</evidence>
<dbReference type="RefSeq" id="WP_111500623.1">
    <property type="nucleotide sequence ID" value="NZ_QKYN01000038.1"/>
</dbReference>
<gene>
    <name evidence="5" type="ORF">DN069_10450</name>
</gene>
<dbReference type="SUPFAM" id="SSF53474">
    <property type="entry name" value="alpha/beta-Hydrolases"/>
    <property type="match status" value="1"/>
</dbReference>
<accession>A0A2X0IR42</accession>